<dbReference type="PANTHER" id="PTHR43273">
    <property type="entry name" value="ANAEROBIC SULFATASE-MATURATING ENZYME HOMOLOG ASLB-RELATED"/>
    <property type="match status" value="1"/>
</dbReference>
<feature type="domain" description="Radical SAM core" evidence="8">
    <location>
        <begin position="5"/>
        <end position="236"/>
    </location>
</feature>
<gene>
    <name evidence="9" type="ORF">JHU38_06370</name>
</gene>
<keyword evidence="5" id="KW-0408">Iron</keyword>
<keyword evidence="2" id="KW-0004">4Fe-4S</keyword>
<evidence type="ECO:0000256" key="4">
    <source>
        <dbReference type="ARBA" id="ARBA00022723"/>
    </source>
</evidence>
<dbReference type="InterPro" id="IPR058240">
    <property type="entry name" value="rSAM_sf"/>
</dbReference>
<evidence type="ECO:0000313" key="9">
    <source>
        <dbReference type="EMBL" id="MBO1363400.1"/>
    </source>
</evidence>
<keyword evidence="10" id="KW-1185">Reference proteome</keyword>
<keyword evidence="3" id="KW-0949">S-adenosyl-L-methionine</keyword>
<dbReference type="Pfam" id="PF04055">
    <property type="entry name" value="Radical_SAM"/>
    <property type="match status" value="1"/>
</dbReference>
<comment type="cofactor">
    <cofactor evidence="1">
        <name>[4Fe-4S] cluster</name>
        <dbReference type="ChEBI" id="CHEBI:49883"/>
    </cofactor>
</comment>
<dbReference type="InterPro" id="IPR023885">
    <property type="entry name" value="4Fe4S-binding_SPASM_dom"/>
</dbReference>
<sequence length="410" mass="47850">MTTIAPFSRPMYIMLKPAGSLCNLRCKYCYYLEKNELYKDSRNHVITDELLEKFIKEYIEAQTMPQVLFTWHGGETLMRPISFYKRALELQRVYGRGRQVDNCIQTNGTLITDEWCEFFKENNFLVGVSIDGPQEFHDEYRKTATGKPTFRQVMKGINLLNKHGVEWNALAVVNDFNANYPLDFYHFFKEIGCHYIQFTPIVERIVDRTDGLKLAPGMQEGGRMADFSITAEQWGDFLCAIFDEWVHHDVGDYYVQLFDATLANWVGQAPGICTMARECGHAGVMEFNGDVYSCDHFVYPEHKLGNLHNQTIYEMMNSPKQKEFSKMKHLMLPQQCKECKFQFACHGECPKNRFVKDQYGNPGLNYLCSGYYKFFEHVAPYMEFMKNELDHHRAPANVMNHIFSDSRFTK</sequence>
<evidence type="ECO:0000256" key="2">
    <source>
        <dbReference type="ARBA" id="ARBA00022485"/>
    </source>
</evidence>
<dbReference type="PANTHER" id="PTHR43273:SF3">
    <property type="entry name" value="ANAEROBIC SULFATASE-MATURATING ENZYME HOMOLOG ASLB-RELATED"/>
    <property type="match status" value="1"/>
</dbReference>
<evidence type="ECO:0000313" key="10">
    <source>
        <dbReference type="Proteomes" id="UP000664265"/>
    </source>
</evidence>
<dbReference type="SFLD" id="SFLDF00285">
    <property type="entry name" value="anaerobic_Ser-type_sulfatase-m"/>
    <property type="match status" value="1"/>
</dbReference>
<dbReference type="NCBIfam" id="NF010308">
    <property type="entry name" value="PRK13745.1"/>
    <property type="match status" value="1"/>
</dbReference>
<dbReference type="CDD" id="cd21120">
    <property type="entry name" value="SPASM_anSME"/>
    <property type="match status" value="1"/>
</dbReference>
<protein>
    <submittedName>
        <fullName evidence="9">Anaerobic sulfatase-maturation protein</fullName>
    </submittedName>
</protein>
<evidence type="ECO:0000256" key="7">
    <source>
        <dbReference type="ARBA" id="ARBA00023601"/>
    </source>
</evidence>
<accession>A0ABS3M5K0</accession>
<evidence type="ECO:0000256" key="1">
    <source>
        <dbReference type="ARBA" id="ARBA00001966"/>
    </source>
</evidence>
<dbReference type="NCBIfam" id="TIGR03942">
    <property type="entry name" value="sulfatase_rSAM"/>
    <property type="match status" value="1"/>
</dbReference>
<dbReference type="SFLD" id="SFLDG01386">
    <property type="entry name" value="main_SPASM_domain-containing"/>
    <property type="match status" value="1"/>
</dbReference>
<dbReference type="SFLD" id="SFLDG01384">
    <property type="entry name" value="thioether_bond_formation_requi"/>
    <property type="match status" value="1"/>
</dbReference>
<dbReference type="SUPFAM" id="SSF102114">
    <property type="entry name" value="Radical SAM enzymes"/>
    <property type="match status" value="1"/>
</dbReference>
<dbReference type="Pfam" id="PF13186">
    <property type="entry name" value="SPASM"/>
    <property type="match status" value="1"/>
</dbReference>
<proteinExistence type="inferred from homology"/>
<dbReference type="SFLD" id="SFLDS00029">
    <property type="entry name" value="Radical_SAM"/>
    <property type="match status" value="1"/>
</dbReference>
<comment type="similarity">
    <text evidence="7">Belongs to the radical SAM superfamily. Anaerobic sulfatase-maturating enzyme family.</text>
</comment>
<dbReference type="InterPro" id="IPR023867">
    <property type="entry name" value="Sulphatase_maturase_rSAM"/>
</dbReference>
<dbReference type="Proteomes" id="UP000664265">
    <property type="component" value="Unassembled WGS sequence"/>
</dbReference>
<dbReference type="InterPro" id="IPR047207">
    <property type="entry name" value="SPASM_anSME"/>
</dbReference>
<evidence type="ECO:0000256" key="5">
    <source>
        <dbReference type="ARBA" id="ARBA00023004"/>
    </source>
</evidence>
<comment type="caution">
    <text evidence="9">The sequence shown here is derived from an EMBL/GenBank/DDBJ whole genome shotgun (WGS) entry which is preliminary data.</text>
</comment>
<dbReference type="PROSITE" id="PS51918">
    <property type="entry name" value="RADICAL_SAM"/>
    <property type="match status" value="1"/>
</dbReference>
<keyword evidence="4" id="KW-0479">Metal-binding</keyword>
<dbReference type="CDD" id="cd01335">
    <property type="entry name" value="Radical_SAM"/>
    <property type="match status" value="1"/>
</dbReference>
<keyword evidence="6" id="KW-0411">Iron-sulfur</keyword>
<reference evidence="9 10" key="1">
    <citation type="submission" date="2021-01" db="EMBL/GenBank/DDBJ databases">
        <title>Prevotella A2931 sp. nov.</title>
        <authorList>
            <person name="Buhl M."/>
            <person name="Oberhettinger P."/>
        </authorList>
    </citation>
    <scope>NUCLEOTIDE SEQUENCE [LARGE SCALE GENOMIC DNA]</scope>
    <source>
        <strain evidence="9 10">A2931</strain>
    </source>
</reference>
<dbReference type="SFLD" id="SFLDG01072">
    <property type="entry name" value="dehydrogenase_like"/>
    <property type="match status" value="1"/>
</dbReference>
<dbReference type="Gene3D" id="3.20.20.70">
    <property type="entry name" value="Aldolase class I"/>
    <property type="match status" value="1"/>
</dbReference>
<name>A0ABS3M5K0_9BACT</name>
<dbReference type="InterPro" id="IPR013785">
    <property type="entry name" value="Aldolase_TIM"/>
</dbReference>
<dbReference type="InterPro" id="IPR034491">
    <property type="entry name" value="Anaerob_Ser_sulfatase-maturase"/>
</dbReference>
<dbReference type="EMBL" id="JAERMS010000015">
    <property type="protein sequence ID" value="MBO1363400.1"/>
    <property type="molecule type" value="Genomic_DNA"/>
</dbReference>
<evidence type="ECO:0000256" key="3">
    <source>
        <dbReference type="ARBA" id="ARBA00022691"/>
    </source>
</evidence>
<dbReference type="SFLD" id="SFLDG01067">
    <property type="entry name" value="SPASM/twitch_domain_containing"/>
    <property type="match status" value="1"/>
</dbReference>
<dbReference type="InterPro" id="IPR007197">
    <property type="entry name" value="rSAM"/>
</dbReference>
<evidence type="ECO:0000256" key="6">
    <source>
        <dbReference type="ARBA" id="ARBA00023014"/>
    </source>
</evidence>
<dbReference type="NCBIfam" id="TIGR04085">
    <property type="entry name" value="rSAM_more_4Fe4S"/>
    <property type="match status" value="1"/>
</dbReference>
<dbReference type="RefSeq" id="WP_107581205.1">
    <property type="nucleotide sequence ID" value="NZ_JAERMS010000015.1"/>
</dbReference>
<evidence type="ECO:0000259" key="8">
    <source>
        <dbReference type="PROSITE" id="PS51918"/>
    </source>
</evidence>
<organism evidence="9 10">
    <name type="scientific">Prevotella illustrans</name>
    <dbReference type="NCBI Taxonomy" id="2800387"/>
    <lineage>
        <taxon>Bacteria</taxon>
        <taxon>Pseudomonadati</taxon>
        <taxon>Bacteroidota</taxon>
        <taxon>Bacteroidia</taxon>
        <taxon>Bacteroidales</taxon>
        <taxon>Prevotellaceae</taxon>
        <taxon>Prevotella</taxon>
    </lineage>
</organism>